<accession>A0A840CJK1</accession>
<dbReference type="PANTHER" id="PTHR45947:SF3">
    <property type="entry name" value="SULFOQUINOVOSYL TRANSFERASE SQD2"/>
    <property type="match status" value="1"/>
</dbReference>
<dbReference type="GO" id="GO:0016757">
    <property type="term" value="F:glycosyltransferase activity"/>
    <property type="evidence" value="ECO:0007669"/>
    <property type="project" value="InterPro"/>
</dbReference>
<evidence type="ECO:0000313" key="4">
    <source>
        <dbReference type="Proteomes" id="UP000555103"/>
    </source>
</evidence>
<dbReference type="Gene3D" id="3.40.50.2000">
    <property type="entry name" value="Glycogen Phosphorylase B"/>
    <property type="match status" value="2"/>
</dbReference>
<organism evidence="3 4">
    <name type="scientific">Dysgonomonas hofstadii</name>
    <dbReference type="NCBI Taxonomy" id="637886"/>
    <lineage>
        <taxon>Bacteria</taxon>
        <taxon>Pseudomonadati</taxon>
        <taxon>Bacteroidota</taxon>
        <taxon>Bacteroidia</taxon>
        <taxon>Bacteroidales</taxon>
        <taxon>Dysgonomonadaceae</taxon>
        <taxon>Dysgonomonas</taxon>
    </lineage>
</organism>
<proteinExistence type="predicted"/>
<keyword evidence="3" id="KW-0808">Transferase</keyword>
<comment type="caution">
    <text evidence="3">The sequence shown here is derived from an EMBL/GenBank/DDBJ whole genome shotgun (WGS) entry which is preliminary data.</text>
</comment>
<evidence type="ECO:0000313" key="3">
    <source>
        <dbReference type="EMBL" id="MBB4036140.1"/>
    </source>
</evidence>
<evidence type="ECO:0000259" key="1">
    <source>
        <dbReference type="Pfam" id="PF00534"/>
    </source>
</evidence>
<sequence length="354" mass="40419">MRIFQIITVSEYGGAQTIVANLIKSLSSEDELFVLYGGDGEAWDALGNNFTKIKLNDHRKEISWKDAGLFFKLLYYRFKYRPDVIHLHSSKMGVLGRLVFPKKKIVYTVHGFDSVRKAFSRFLKIEKSLKNKAFCIVGVSQYDVNSLAEESITQNVVRVYNGISDAYKNQIELKNQITESLEKIRRDYPKVVICISRISKQKKFDLFLDVARQLPQYAFVWIGNKQPIPDLPANAFCLGEMHSAYHCLQYADLFILPSNYEGLPISLLEALSFKIPVVASAVGGITEVLDGKNGFAVENETNLFKEKIEYIFSDENIQKEMSDYARQSYLANFTIEKMVDGYKTIFNAIIANKK</sequence>
<feature type="domain" description="Glycosyl transferase family 1" evidence="1">
    <location>
        <begin position="186"/>
        <end position="327"/>
    </location>
</feature>
<dbReference type="Pfam" id="PF13439">
    <property type="entry name" value="Glyco_transf_4"/>
    <property type="match status" value="1"/>
</dbReference>
<dbReference type="InterPro" id="IPR001296">
    <property type="entry name" value="Glyco_trans_1"/>
</dbReference>
<gene>
    <name evidence="3" type="ORF">GGR21_002041</name>
</gene>
<dbReference type="InterPro" id="IPR050194">
    <property type="entry name" value="Glycosyltransferase_grp1"/>
</dbReference>
<feature type="domain" description="Glycosyltransferase subfamily 4-like N-terminal" evidence="2">
    <location>
        <begin position="12"/>
        <end position="164"/>
    </location>
</feature>
<dbReference type="Proteomes" id="UP000555103">
    <property type="component" value="Unassembled WGS sequence"/>
</dbReference>
<evidence type="ECO:0000259" key="2">
    <source>
        <dbReference type="Pfam" id="PF13439"/>
    </source>
</evidence>
<dbReference type="InterPro" id="IPR028098">
    <property type="entry name" value="Glyco_trans_4-like_N"/>
</dbReference>
<dbReference type="AlphaFoldDB" id="A0A840CJK1"/>
<dbReference type="SUPFAM" id="SSF53756">
    <property type="entry name" value="UDP-Glycosyltransferase/glycogen phosphorylase"/>
    <property type="match status" value="1"/>
</dbReference>
<protein>
    <submittedName>
        <fullName evidence="3">Glycosyltransferase involved in cell wall biosynthesis</fullName>
    </submittedName>
</protein>
<name>A0A840CJK1_9BACT</name>
<dbReference type="RefSeq" id="WP_183307050.1">
    <property type="nucleotide sequence ID" value="NZ_JACIEP010000006.1"/>
</dbReference>
<reference evidence="3 4" key="1">
    <citation type="submission" date="2020-08" db="EMBL/GenBank/DDBJ databases">
        <title>Genomic Encyclopedia of Type Strains, Phase IV (KMG-IV): sequencing the most valuable type-strain genomes for metagenomic binning, comparative biology and taxonomic classification.</title>
        <authorList>
            <person name="Goeker M."/>
        </authorList>
    </citation>
    <scope>NUCLEOTIDE SEQUENCE [LARGE SCALE GENOMIC DNA]</scope>
    <source>
        <strain evidence="3 4">DSM 104969</strain>
    </source>
</reference>
<dbReference type="EMBL" id="JACIEP010000006">
    <property type="protein sequence ID" value="MBB4036140.1"/>
    <property type="molecule type" value="Genomic_DNA"/>
</dbReference>
<dbReference type="PANTHER" id="PTHR45947">
    <property type="entry name" value="SULFOQUINOVOSYL TRANSFERASE SQD2"/>
    <property type="match status" value="1"/>
</dbReference>
<dbReference type="Pfam" id="PF00534">
    <property type="entry name" value="Glycos_transf_1"/>
    <property type="match status" value="1"/>
</dbReference>
<keyword evidence="4" id="KW-1185">Reference proteome</keyword>